<feature type="transmembrane region" description="Helical" evidence="1">
    <location>
        <begin position="12"/>
        <end position="32"/>
    </location>
</feature>
<dbReference type="AlphaFoldDB" id="B6XHQ9"/>
<evidence type="ECO:0000313" key="2">
    <source>
        <dbReference type="EMBL" id="EEB44872.1"/>
    </source>
</evidence>
<reference evidence="2 3" key="1">
    <citation type="submission" date="2008-10" db="EMBL/GenBank/DDBJ databases">
        <title>Draft genome sequence of Providencia alcalifaciens (DSM 30120).</title>
        <authorList>
            <person name="Sudarsanam P."/>
            <person name="Ley R."/>
            <person name="Guruge J."/>
            <person name="Turnbaugh P.J."/>
            <person name="Mahowald M."/>
            <person name="Liep D."/>
            <person name="Gordon J."/>
        </authorList>
    </citation>
    <scope>NUCLEOTIDE SEQUENCE [LARGE SCALE GENOMIC DNA]</scope>
    <source>
        <strain evidence="2 3">DSM 30120</strain>
    </source>
</reference>
<reference evidence="2 3" key="2">
    <citation type="submission" date="2008-10" db="EMBL/GenBank/DDBJ databases">
        <authorList>
            <person name="Fulton L."/>
            <person name="Clifton S."/>
            <person name="Fulton B."/>
            <person name="Xu J."/>
            <person name="Minx P."/>
            <person name="Pepin K.H."/>
            <person name="Johnson M."/>
            <person name="Bhonagiri V."/>
            <person name="Nash W.E."/>
            <person name="Mardis E.R."/>
            <person name="Wilson R.K."/>
        </authorList>
    </citation>
    <scope>NUCLEOTIDE SEQUENCE [LARGE SCALE GENOMIC DNA]</scope>
    <source>
        <strain evidence="2 3">DSM 30120</strain>
    </source>
</reference>
<sequence length="45" mass="5569">MEYEKNIKGKPYPKFILAQVIMFILKSIRNLFLRKKHEKYKNQKI</sequence>
<comment type="caution">
    <text evidence="2">The sequence shown here is derived from an EMBL/GenBank/DDBJ whole genome shotgun (WGS) entry which is preliminary data.</text>
</comment>
<keyword evidence="1" id="KW-0812">Transmembrane</keyword>
<gene>
    <name evidence="2" type="ORF">PROVALCAL_02897</name>
</gene>
<keyword evidence="1" id="KW-0472">Membrane</keyword>
<accession>B6XHQ9</accession>
<evidence type="ECO:0000313" key="3">
    <source>
        <dbReference type="Proteomes" id="UP000003729"/>
    </source>
</evidence>
<protein>
    <submittedName>
        <fullName evidence="2">Uncharacterized protein</fullName>
    </submittedName>
</protein>
<dbReference type="EMBL" id="ABXW01000053">
    <property type="protein sequence ID" value="EEB44872.1"/>
    <property type="molecule type" value="Genomic_DNA"/>
</dbReference>
<organism evidence="2 3">
    <name type="scientific">Providencia alcalifaciens DSM 30120</name>
    <dbReference type="NCBI Taxonomy" id="520999"/>
    <lineage>
        <taxon>Bacteria</taxon>
        <taxon>Pseudomonadati</taxon>
        <taxon>Pseudomonadota</taxon>
        <taxon>Gammaproteobacteria</taxon>
        <taxon>Enterobacterales</taxon>
        <taxon>Morganellaceae</taxon>
        <taxon>Providencia</taxon>
    </lineage>
</organism>
<proteinExistence type="predicted"/>
<keyword evidence="1" id="KW-1133">Transmembrane helix</keyword>
<evidence type="ECO:0000256" key="1">
    <source>
        <dbReference type="SAM" id="Phobius"/>
    </source>
</evidence>
<dbReference type="Proteomes" id="UP000003729">
    <property type="component" value="Unassembled WGS sequence"/>
</dbReference>
<name>B6XHQ9_9GAMM</name>